<keyword evidence="3" id="KW-1185">Reference proteome</keyword>
<dbReference type="Gene3D" id="1.10.1410.10">
    <property type="match status" value="1"/>
</dbReference>
<keyword evidence="1" id="KW-1133">Transmembrane helix</keyword>
<dbReference type="Proteomes" id="UP001162164">
    <property type="component" value="Unassembled WGS sequence"/>
</dbReference>
<keyword evidence="1" id="KW-0812">Transmembrane</keyword>
<evidence type="ECO:0000313" key="3">
    <source>
        <dbReference type="Proteomes" id="UP001162164"/>
    </source>
</evidence>
<accession>A0ABQ9J832</accession>
<dbReference type="EMBL" id="JAPWTJ010001096">
    <property type="protein sequence ID" value="KAJ8973847.1"/>
    <property type="molecule type" value="Genomic_DNA"/>
</dbReference>
<feature type="transmembrane region" description="Helical" evidence="1">
    <location>
        <begin position="12"/>
        <end position="30"/>
    </location>
</feature>
<evidence type="ECO:0000313" key="2">
    <source>
        <dbReference type="EMBL" id="KAJ8973847.1"/>
    </source>
</evidence>
<protein>
    <submittedName>
        <fullName evidence="2">Uncharacterized protein</fullName>
    </submittedName>
</protein>
<keyword evidence="1" id="KW-0472">Membrane</keyword>
<sequence length="438" mass="49896">MWSFLLGEFCPHLIIILSWIIFLNMVKLFGFTLDIRFSLLDYADPSTADKVMQEKHSLGGNSLTITHRKLREQEFDYGSKVICPFLGISIKKSEFLTPETLPGCFDDYKAHLPFCKPLKVDTNICIQDPFEHTRNITPIISDAILNKFVSFCRLGLKYCAEFEKALLYKILTEIPRSVKSEVLIESAYCQFSVTMQPSLKYIEEKSETLTDRQSCWFNSVCLRLTVASPKTKIQKKDSQLDVYESDKLLKITFNCTAKINLWQSRKTPAKANTSDQSSEPKSIIDKEIAITEQLSDLYKGLSQTAVIINFEITIEQNVEPPSVVIKLTKIAAYKNSFKSFSIFFSANLPIWFKMYEKEQNALQNCRNEGMGKGEFATGATIKGRQKSEVVFSETFTININPEMLSKKATPLQMGHPEDGFSSIFPKSLTTNFKNTYKV</sequence>
<dbReference type="SUPFAM" id="SSF81631">
    <property type="entry name" value="PAP/OAS1 substrate-binding domain"/>
    <property type="match status" value="1"/>
</dbReference>
<organism evidence="2 3">
    <name type="scientific">Molorchus minor</name>
    <dbReference type="NCBI Taxonomy" id="1323400"/>
    <lineage>
        <taxon>Eukaryota</taxon>
        <taxon>Metazoa</taxon>
        <taxon>Ecdysozoa</taxon>
        <taxon>Arthropoda</taxon>
        <taxon>Hexapoda</taxon>
        <taxon>Insecta</taxon>
        <taxon>Pterygota</taxon>
        <taxon>Neoptera</taxon>
        <taxon>Endopterygota</taxon>
        <taxon>Coleoptera</taxon>
        <taxon>Polyphaga</taxon>
        <taxon>Cucujiformia</taxon>
        <taxon>Chrysomeloidea</taxon>
        <taxon>Cerambycidae</taxon>
        <taxon>Lamiinae</taxon>
        <taxon>Monochamini</taxon>
        <taxon>Molorchus</taxon>
    </lineage>
</organism>
<gene>
    <name evidence="2" type="ORF">NQ317_016401</name>
</gene>
<evidence type="ECO:0000256" key="1">
    <source>
        <dbReference type="SAM" id="Phobius"/>
    </source>
</evidence>
<reference evidence="2" key="1">
    <citation type="journal article" date="2023" name="Insect Mol. Biol.">
        <title>Genome sequencing provides insights into the evolution of gene families encoding plant cell wall-degrading enzymes in longhorned beetles.</title>
        <authorList>
            <person name="Shin N.R."/>
            <person name="Okamura Y."/>
            <person name="Kirsch R."/>
            <person name="Pauchet Y."/>
        </authorList>
    </citation>
    <scope>NUCLEOTIDE SEQUENCE</scope>
    <source>
        <strain evidence="2">MMC_N1</strain>
    </source>
</reference>
<comment type="caution">
    <text evidence="2">The sequence shown here is derived from an EMBL/GenBank/DDBJ whole genome shotgun (WGS) entry which is preliminary data.</text>
</comment>
<proteinExistence type="predicted"/>
<name>A0ABQ9J832_9CUCU</name>